<gene>
    <name evidence="1" type="ORF">Pmar_PMAR015254</name>
</gene>
<reference evidence="1 2" key="1">
    <citation type="submission" date="2008-07" db="EMBL/GenBank/DDBJ databases">
        <authorList>
            <person name="El-Sayed N."/>
            <person name="Caler E."/>
            <person name="Inman J."/>
            <person name="Amedeo P."/>
            <person name="Hass B."/>
            <person name="Wortman J."/>
        </authorList>
    </citation>
    <scope>NUCLEOTIDE SEQUENCE [LARGE SCALE GENOMIC DNA]</scope>
    <source>
        <strain evidence="2">ATCC 50983 / TXsc</strain>
    </source>
</reference>
<dbReference type="AlphaFoldDB" id="C5KL57"/>
<evidence type="ECO:0000313" key="2">
    <source>
        <dbReference type="Proteomes" id="UP000007800"/>
    </source>
</evidence>
<evidence type="ECO:0000313" key="1">
    <source>
        <dbReference type="EMBL" id="EER14730.1"/>
    </source>
</evidence>
<proteinExistence type="predicted"/>
<sequence length="85" mass="9806">MQLNAMKLASGEGFGPTARSRLARMRKRGLAKLRHDVLRRGDALTLEQFIRVMLLALSRDEDGYTRAEKLSEEQELALVKELHRW</sequence>
<dbReference type="Proteomes" id="UP000007800">
    <property type="component" value="Unassembled WGS sequence"/>
</dbReference>
<dbReference type="InParanoid" id="C5KL57"/>
<dbReference type="GeneID" id="9045917"/>
<dbReference type="EMBL" id="GG673921">
    <property type="protein sequence ID" value="EER14730.1"/>
    <property type="molecule type" value="Genomic_DNA"/>
</dbReference>
<dbReference type="OrthoDB" id="186625at2759"/>
<accession>C5KL57</accession>
<keyword evidence="2" id="KW-1185">Reference proteome</keyword>
<protein>
    <submittedName>
        <fullName evidence="1">Uncharacterized protein</fullName>
    </submittedName>
</protein>
<organism evidence="2">
    <name type="scientific">Perkinsus marinus (strain ATCC 50983 / TXsc)</name>
    <dbReference type="NCBI Taxonomy" id="423536"/>
    <lineage>
        <taxon>Eukaryota</taxon>
        <taxon>Sar</taxon>
        <taxon>Alveolata</taxon>
        <taxon>Perkinsozoa</taxon>
        <taxon>Perkinsea</taxon>
        <taxon>Perkinsida</taxon>
        <taxon>Perkinsidae</taxon>
        <taxon>Perkinsus</taxon>
    </lineage>
</organism>
<dbReference type="RefSeq" id="XP_002782934.1">
    <property type="nucleotide sequence ID" value="XM_002782888.1"/>
</dbReference>
<name>C5KL57_PERM5</name>